<evidence type="ECO:0000313" key="2">
    <source>
        <dbReference type="Proteomes" id="UP000295238"/>
    </source>
</evidence>
<proteinExistence type="predicted"/>
<comment type="caution">
    <text evidence="1">The sequence shown here is derived from an EMBL/GenBank/DDBJ whole genome shotgun (WGS) entry which is preliminary data.</text>
</comment>
<sequence length="87" mass="9833">MRKASLAEIRAMKDTGKVASRSSAVEAEDLGAEFWAKAELVSPEKRSVHLKIENEVFDFFYEETNGKGHLTKMQNVLRAYMRARKAG</sequence>
<dbReference type="OrthoDB" id="361944at2"/>
<reference evidence="1 2" key="1">
    <citation type="submission" date="2019-03" db="EMBL/GenBank/DDBJ databases">
        <title>Rhizobium sp. nov., an bacterium isolated from biocrust in Mu Us Desert.</title>
        <authorList>
            <person name="Lixiong L."/>
        </authorList>
    </citation>
    <scope>NUCLEOTIDE SEQUENCE [LARGE SCALE GENOMIC DNA]</scope>
    <source>
        <strain evidence="1 2">SPY-1</strain>
    </source>
</reference>
<evidence type="ECO:0000313" key="1">
    <source>
        <dbReference type="EMBL" id="TDK37664.1"/>
    </source>
</evidence>
<organism evidence="1 2">
    <name type="scientific">Rhizobium deserti</name>
    <dbReference type="NCBI Taxonomy" id="2547961"/>
    <lineage>
        <taxon>Bacteria</taxon>
        <taxon>Pseudomonadati</taxon>
        <taxon>Pseudomonadota</taxon>
        <taxon>Alphaproteobacteria</taxon>
        <taxon>Hyphomicrobiales</taxon>
        <taxon>Rhizobiaceae</taxon>
        <taxon>Rhizobium/Agrobacterium group</taxon>
        <taxon>Rhizobium</taxon>
    </lineage>
</organism>
<dbReference type="EMBL" id="SMTL01000002">
    <property type="protein sequence ID" value="TDK37664.1"/>
    <property type="molecule type" value="Genomic_DNA"/>
</dbReference>
<accession>A0A4R5ULE0</accession>
<dbReference type="AlphaFoldDB" id="A0A4R5ULE0"/>
<protein>
    <recommendedName>
        <fullName evidence="3">3-oxoacyl-ACP synthase</fullName>
    </recommendedName>
</protein>
<name>A0A4R5ULE0_9HYPH</name>
<evidence type="ECO:0008006" key="3">
    <source>
        <dbReference type="Google" id="ProtNLM"/>
    </source>
</evidence>
<keyword evidence="2" id="KW-1185">Reference proteome</keyword>
<gene>
    <name evidence="1" type="ORF">E2F50_11920</name>
</gene>
<dbReference type="Proteomes" id="UP000295238">
    <property type="component" value="Unassembled WGS sequence"/>
</dbReference>